<proteinExistence type="predicted"/>
<sequence length="271" mass="30677">MALAAHDFEFEVWPSEAKELFLIRSRNHKLPYKEIANRLEKSELACRLHHHHMTVGRKGHRVEDCDEDDDDSDALSNSRSPSTTATTHFEAEPSTSQRSPYPSGGERHHLPVRNGGQSCTLPNFQSFIRDTFHHRSISSPDLITAMVGLDVEQVTDPRRGARTLSGTFQKVREDRTIYATPPQAQRATVHLPLPTSGSNDNQYNEQDDDLWHYQSGRAFDSNSARGTMRDSWARDTVGFAAIAGPHTLHASHSPSQEIDYQDYSRNDHHLR</sequence>
<accession>A0ABR0J0I9</accession>
<feature type="compositionally biased region" description="Acidic residues" evidence="1">
    <location>
        <begin position="64"/>
        <end position="73"/>
    </location>
</feature>
<feature type="compositionally biased region" description="Polar residues" evidence="1">
    <location>
        <begin position="74"/>
        <end position="100"/>
    </location>
</feature>
<feature type="region of interest" description="Disordered" evidence="1">
    <location>
        <begin position="56"/>
        <end position="117"/>
    </location>
</feature>
<name>A0ABR0J0I9_9EURO</name>
<evidence type="ECO:0000313" key="3">
    <source>
        <dbReference type="Proteomes" id="UP001345691"/>
    </source>
</evidence>
<protein>
    <recommendedName>
        <fullName evidence="4">Clr5 domain-containing protein</fullName>
    </recommendedName>
</protein>
<gene>
    <name evidence="2" type="ORF">LTR69_009340</name>
</gene>
<evidence type="ECO:0000313" key="2">
    <source>
        <dbReference type="EMBL" id="KAK5053382.1"/>
    </source>
</evidence>
<feature type="region of interest" description="Disordered" evidence="1">
    <location>
        <begin position="247"/>
        <end position="271"/>
    </location>
</feature>
<feature type="compositionally biased region" description="Basic and acidic residues" evidence="1">
    <location>
        <begin position="262"/>
        <end position="271"/>
    </location>
</feature>
<comment type="caution">
    <text evidence="2">The sequence shown here is derived from an EMBL/GenBank/DDBJ whole genome shotgun (WGS) entry which is preliminary data.</text>
</comment>
<organism evidence="2 3">
    <name type="scientific">Exophiala sideris</name>
    <dbReference type="NCBI Taxonomy" id="1016849"/>
    <lineage>
        <taxon>Eukaryota</taxon>
        <taxon>Fungi</taxon>
        <taxon>Dikarya</taxon>
        <taxon>Ascomycota</taxon>
        <taxon>Pezizomycotina</taxon>
        <taxon>Eurotiomycetes</taxon>
        <taxon>Chaetothyriomycetidae</taxon>
        <taxon>Chaetothyriales</taxon>
        <taxon>Herpotrichiellaceae</taxon>
        <taxon>Exophiala</taxon>
    </lineage>
</organism>
<reference evidence="2 3" key="1">
    <citation type="submission" date="2023-08" db="EMBL/GenBank/DDBJ databases">
        <title>Black Yeasts Isolated from many extreme environments.</title>
        <authorList>
            <person name="Coleine C."/>
            <person name="Stajich J.E."/>
            <person name="Selbmann L."/>
        </authorList>
    </citation>
    <scope>NUCLEOTIDE SEQUENCE [LARGE SCALE GENOMIC DNA]</scope>
    <source>
        <strain evidence="2 3">CCFEE 6328</strain>
    </source>
</reference>
<keyword evidence="3" id="KW-1185">Reference proteome</keyword>
<evidence type="ECO:0008006" key="4">
    <source>
        <dbReference type="Google" id="ProtNLM"/>
    </source>
</evidence>
<evidence type="ECO:0000256" key="1">
    <source>
        <dbReference type="SAM" id="MobiDB-lite"/>
    </source>
</evidence>
<dbReference type="Proteomes" id="UP001345691">
    <property type="component" value="Unassembled WGS sequence"/>
</dbReference>
<dbReference type="EMBL" id="JAVRRF010000026">
    <property type="protein sequence ID" value="KAK5053382.1"/>
    <property type="molecule type" value="Genomic_DNA"/>
</dbReference>